<dbReference type="Proteomes" id="UP001222680">
    <property type="component" value="Chromosome"/>
</dbReference>
<dbReference type="EMBL" id="CP092014">
    <property type="protein sequence ID" value="WFN95306.1"/>
    <property type="molecule type" value="Genomic_DNA"/>
</dbReference>
<accession>A0ABY8GD02</accession>
<sequence>MRVKQAAQDLQKIAPGALPPSVLITPTQRNGQPVRMFSINGKPLLLAQQDLGIGDNLPLDQVAKRIKQRETCAER</sequence>
<protein>
    <submittedName>
        <fullName evidence="1">Uncharacterized protein</fullName>
    </submittedName>
</protein>
<dbReference type="RefSeq" id="WP_054462784.1">
    <property type="nucleotide sequence ID" value="NZ_CP113159.1"/>
</dbReference>
<evidence type="ECO:0000313" key="2">
    <source>
        <dbReference type="Proteomes" id="UP001222680"/>
    </source>
</evidence>
<name>A0ABY8GD02_EDWIC</name>
<reference evidence="1 2" key="1">
    <citation type="submission" date="2022-02" db="EMBL/GenBank/DDBJ databases">
        <title>Phenotypic, genotypic and serological characterization of Edwardsiella ictaluri from catfish and ornamental fish species.</title>
        <authorList>
            <person name="Rose D."/>
            <person name="Tekedar H.C."/>
            <person name="Waldbieser G.C."/>
            <person name="Aarattuthodi S."/>
            <person name="Griffin M.J."/>
        </authorList>
    </citation>
    <scope>NUCLEOTIDE SEQUENCE [LARGE SCALE GENOMIC DNA]</scope>
    <source>
        <strain evidence="1 2">13 TAL-140 K3</strain>
    </source>
</reference>
<proteinExistence type="predicted"/>
<organism evidence="1 2">
    <name type="scientific">Edwardsiella ictaluri</name>
    <dbReference type="NCBI Taxonomy" id="67780"/>
    <lineage>
        <taxon>Bacteria</taxon>
        <taxon>Pseudomonadati</taxon>
        <taxon>Pseudomonadota</taxon>
        <taxon>Gammaproteobacteria</taxon>
        <taxon>Enterobacterales</taxon>
        <taxon>Hafniaceae</taxon>
        <taxon>Edwardsiella</taxon>
    </lineage>
</organism>
<evidence type="ECO:0000313" key="1">
    <source>
        <dbReference type="EMBL" id="WFN95306.1"/>
    </source>
</evidence>
<keyword evidence="2" id="KW-1185">Reference proteome</keyword>
<gene>
    <name evidence="1" type="ORF">MAY91_09885</name>
</gene>